<dbReference type="PANTHER" id="PTHR45431:SF3">
    <property type="entry name" value="RHODANESE-LIKE DOMAIN-CONTAINING PROTEIN 15, CHLOROPLASTIC"/>
    <property type="match status" value="1"/>
</dbReference>
<dbReference type="PROSITE" id="PS50206">
    <property type="entry name" value="RHODANESE_3"/>
    <property type="match status" value="1"/>
</dbReference>
<evidence type="ECO:0000259" key="2">
    <source>
        <dbReference type="PROSITE" id="PS50206"/>
    </source>
</evidence>
<gene>
    <name evidence="3" type="ORF">D1223_11300</name>
</gene>
<dbReference type="Proteomes" id="UP000266385">
    <property type="component" value="Unassembled WGS sequence"/>
</dbReference>
<dbReference type="SUPFAM" id="SSF52821">
    <property type="entry name" value="Rhodanese/Cell cycle control phosphatase"/>
    <property type="match status" value="1"/>
</dbReference>
<feature type="domain" description="Rhodanese" evidence="2">
    <location>
        <begin position="42"/>
        <end position="139"/>
    </location>
</feature>
<organism evidence="3 4">
    <name type="scientific">Henriciella mobilis</name>
    <dbReference type="NCBI Taxonomy" id="2305467"/>
    <lineage>
        <taxon>Bacteria</taxon>
        <taxon>Pseudomonadati</taxon>
        <taxon>Pseudomonadota</taxon>
        <taxon>Alphaproteobacteria</taxon>
        <taxon>Hyphomonadales</taxon>
        <taxon>Hyphomonadaceae</taxon>
        <taxon>Henriciella</taxon>
    </lineage>
</organism>
<dbReference type="InterPro" id="IPR052367">
    <property type="entry name" value="Thiosulfate_ST/Rhodanese-like"/>
</dbReference>
<feature type="signal peptide" evidence="1">
    <location>
        <begin position="1"/>
        <end position="25"/>
    </location>
</feature>
<dbReference type="AlphaFoldDB" id="A0A399R989"/>
<accession>A0A399R989</accession>
<dbReference type="InterPro" id="IPR036873">
    <property type="entry name" value="Rhodanese-like_dom_sf"/>
</dbReference>
<protein>
    <submittedName>
        <fullName evidence="3">Rhodanese-like domain-containing protein</fullName>
    </submittedName>
</protein>
<feature type="chain" id="PRO_5017465785" evidence="1">
    <location>
        <begin position="26"/>
        <end position="141"/>
    </location>
</feature>
<dbReference type="Pfam" id="PF00581">
    <property type="entry name" value="Rhodanese"/>
    <property type="match status" value="1"/>
</dbReference>
<dbReference type="EMBL" id="QWFX01000013">
    <property type="protein sequence ID" value="RIJ28000.1"/>
    <property type="molecule type" value="Genomic_DNA"/>
</dbReference>
<dbReference type="OrthoDB" id="9812109at2"/>
<proteinExistence type="predicted"/>
<dbReference type="InterPro" id="IPR001763">
    <property type="entry name" value="Rhodanese-like_dom"/>
</dbReference>
<evidence type="ECO:0000256" key="1">
    <source>
        <dbReference type="SAM" id="SignalP"/>
    </source>
</evidence>
<dbReference type="CDD" id="cd00158">
    <property type="entry name" value="RHOD"/>
    <property type="match status" value="1"/>
</dbReference>
<sequence length="141" mass="14922">MMKRLIASVFVAVLAAGPLASSALAQGLPPEMPVNRADLMVRKAGGILIDVRRPDEWAQTGVPVTAHTVSVADDNFISQVDRVTGGNKSQRIALICRSGNRSAEARDKLLAAGYQNVTSVAGGVMGPDGWIDADLPVRPYR</sequence>
<evidence type="ECO:0000313" key="3">
    <source>
        <dbReference type="EMBL" id="RIJ28000.1"/>
    </source>
</evidence>
<keyword evidence="4" id="KW-1185">Reference proteome</keyword>
<name>A0A399R989_9PROT</name>
<keyword evidence="1" id="KW-0732">Signal</keyword>
<dbReference type="SMART" id="SM00450">
    <property type="entry name" value="RHOD"/>
    <property type="match status" value="1"/>
</dbReference>
<dbReference type="PANTHER" id="PTHR45431">
    <property type="entry name" value="RHODANESE-LIKE DOMAIN-CONTAINING PROTEIN 15, CHLOROPLASTIC"/>
    <property type="match status" value="1"/>
</dbReference>
<dbReference type="RefSeq" id="WP_119376536.1">
    <property type="nucleotide sequence ID" value="NZ_QWFX01000013.1"/>
</dbReference>
<dbReference type="Gene3D" id="3.40.250.10">
    <property type="entry name" value="Rhodanese-like domain"/>
    <property type="match status" value="1"/>
</dbReference>
<reference evidence="3 4" key="1">
    <citation type="submission" date="2018-08" db="EMBL/GenBank/DDBJ databases">
        <title>Henriciella mobilis sp. nov., isolated from seawater.</title>
        <authorList>
            <person name="Cheng H."/>
            <person name="Wu Y.-H."/>
            <person name="Xu X.-W."/>
            <person name="Guo L.-L."/>
        </authorList>
    </citation>
    <scope>NUCLEOTIDE SEQUENCE [LARGE SCALE GENOMIC DNA]</scope>
    <source>
        <strain evidence="3 4">JN25</strain>
    </source>
</reference>
<evidence type="ECO:0000313" key="4">
    <source>
        <dbReference type="Proteomes" id="UP000266385"/>
    </source>
</evidence>
<comment type="caution">
    <text evidence="3">The sequence shown here is derived from an EMBL/GenBank/DDBJ whole genome shotgun (WGS) entry which is preliminary data.</text>
</comment>